<feature type="signal peptide" evidence="2">
    <location>
        <begin position="1"/>
        <end position="23"/>
    </location>
</feature>
<gene>
    <name evidence="3" type="ORF">RZN05_00955</name>
</gene>
<comment type="caution">
    <text evidence="3">The sequence shown here is derived from an EMBL/GenBank/DDBJ whole genome shotgun (WGS) entry which is preliminary data.</text>
</comment>
<feature type="chain" id="PRO_5046040034" evidence="2">
    <location>
        <begin position="24"/>
        <end position="303"/>
    </location>
</feature>
<dbReference type="Proteomes" id="UP001273531">
    <property type="component" value="Unassembled WGS sequence"/>
</dbReference>
<dbReference type="Pfam" id="PF11776">
    <property type="entry name" value="RcnB"/>
    <property type="match status" value="1"/>
</dbReference>
<feature type="compositionally biased region" description="Acidic residues" evidence="1">
    <location>
        <begin position="166"/>
        <end position="176"/>
    </location>
</feature>
<accession>A0ABU3Y2C4</accession>
<evidence type="ECO:0000313" key="4">
    <source>
        <dbReference type="Proteomes" id="UP001273531"/>
    </source>
</evidence>
<dbReference type="InterPro" id="IPR024572">
    <property type="entry name" value="RcnB"/>
</dbReference>
<keyword evidence="2" id="KW-0732">Signal</keyword>
<dbReference type="Gene3D" id="3.10.450.160">
    <property type="entry name" value="inner membrane protein cigr"/>
    <property type="match status" value="1"/>
</dbReference>
<feature type="region of interest" description="Disordered" evidence="1">
    <location>
        <begin position="156"/>
        <end position="216"/>
    </location>
</feature>
<name>A0ABU3Y2C4_9SPHN</name>
<evidence type="ECO:0000256" key="1">
    <source>
        <dbReference type="SAM" id="MobiDB-lite"/>
    </source>
</evidence>
<proteinExistence type="predicted"/>
<protein>
    <submittedName>
        <fullName evidence="3">RcnB family protein</fullName>
    </submittedName>
</protein>
<organism evidence="3 4">
    <name type="scientific">Sphingomonas agrestis</name>
    <dbReference type="NCBI Taxonomy" id="3080540"/>
    <lineage>
        <taxon>Bacteria</taxon>
        <taxon>Pseudomonadati</taxon>
        <taxon>Pseudomonadota</taxon>
        <taxon>Alphaproteobacteria</taxon>
        <taxon>Sphingomonadales</taxon>
        <taxon>Sphingomonadaceae</taxon>
        <taxon>Sphingomonas</taxon>
    </lineage>
</organism>
<sequence length="303" mass="33066">MRSTWLMAAAVIAGVAGATPAAAQRVWQDGRWVVMPKTSAPMVARANPHRWTMRDGRWDAGYRAPGGWNGYHRLHRGATLPGYWRGNDFRVHDYLSFGLAAPPAGYSWVRYYDDAVLIDDQGSVWDSIDGISWGGAAAAASASAGFVNADARAGAGYPAPRIQPVDPDDYYDDRDDRDDGRYDGPPPRFDDRYDDRGPYRDDYAPPPPPIAPPPPPIRYGPPPVAFAPPPCPQACPVGYPNGMAWQNGAWVGSYGAAYGGTTTTVVVIPSTTTTTTTTTEYVERRSYGHRPTKRLLRKSCACR</sequence>
<evidence type="ECO:0000313" key="3">
    <source>
        <dbReference type="EMBL" id="MDV3455535.1"/>
    </source>
</evidence>
<evidence type="ECO:0000256" key="2">
    <source>
        <dbReference type="SAM" id="SignalP"/>
    </source>
</evidence>
<reference evidence="3 4" key="1">
    <citation type="submission" date="2023-10" db="EMBL/GenBank/DDBJ databases">
        <title>Sphingomonas sp. HF-S4 16S ribosomal RNA gene Genome sequencing and assembly.</title>
        <authorList>
            <person name="Lee H."/>
        </authorList>
    </citation>
    <scope>NUCLEOTIDE SEQUENCE [LARGE SCALE GENOMIC DNA]</scope>
    <source>
        <strain evidence="3 4">HF-S4</strain>
    </source>
</reference>
<dbReference type="RefSeq" id="WP_317224756.1">
    <property type="nucleotide sequence ID" value="NZ_JAWJEJ010000001.1"/>
</dbReference>
<keyword evidence="4" id="KW-1185">Reference proteome</keyword>
<dbReference type="EMBL" id="JAWJEJ010000001">
    <property type="protein sequence ID" value="MDV3455535.1"/>
    <property type="molecule type" value="Genomic_DNA"/>
</dbReference>
<feature type="compositionally biased region" description="Pro residues" evidence="1">
    <location>
        <begin position="204"/>
        <end position="216"/>
    </location>
</feature>
<feature type="compositionally biased region" description="Basic and acidic residues" evidence="1">
    <location>
        <begin position="177"/>
        <end position="203"/>
    </location>
</feature>